<reference evidence="2" key="1">
    <citation type="journal article" date="2020" name="Nat. Commun.">
        <title>Genome sequence of the cluster root forming white lupin.</title>
        <authorList>
            <person name="Hufnagel B."/>
            <person name="Marques A."/>
            <person name="Soriano A."/>
            <person name="Marques L."/>
            <person name="Divol F."/>
            <person name="Doumas P."/>
            <person name="Sallet E."/>
            <person name="Mancinotti D."/>
            <person name="Carrere S."/>
            <person name="Marande W."/>
            <person name="Arribat S."/>
            <person name="Keller J."/>
            <person name="Huneau C."/>
            <person name="Blein T."/>
            <person name="Aime D."/>
            <person name="Laguerre M."/>
            <person name="Taylor J."/>
            <person name="Schubert V."/>
            <person name="Nelson M."/>
            <person name="Geu-Flores F."/>
            <person name="Crespi M."/>
            <person name="Gallardo-Guerrero K."/>
            <person name="Delaux P.-M."/>
            <person name="Salse J."/>
            <person name="Berges H."/>
            <person name="Guyot R."/>
            <person name="Gouzy J."/>
            <person name="Peret B."/>
        </authorList>
    </citation>
    <scope>NUCLEOTIDE SEQUENCE [LARGE SCALE GENOMIC DNA]</scope>
    <source>
        <strain evidence="2">cv. Amiga</strain>
    </source>
</reference>
<keyword evidence="2" id="KW-1185">Reference proteome</keyword>
<dbReference type="InterPro" id="IPR038796">
    <property type="entry name" value="At1g76070-like"/>
</dbReference>
<organism evidence="1 2">
    <name type="scientific">Lupinus albus</name>
    <name type="common">White lupine</name>
    <name type="synonym">Lupinus termis</name>
    <dbReference type="NCBI Taxonomy" id="3870"/>
    <lineage>
        <taxon>Eukaryota</taxon>
        <taxon>Viridiplantae</taxon>
        <taxon>Streptophyta</taxon>
        <taxon>Embryophyta</taxon>
        <taxon>Tracheophyta</taxon>
        <taxon>Spermatophyta</taxon>
        <taxon>Magnoliopsida</taxon>
        <taxon>eudicotyledons</taxon>
        <taxon>Gunneridae</taxon>
        <taxon>Pentapetalae</taxon>
        <taxon>rosids</taxon>
        <taxon>fabids</taxon>
        <taxon>Fabales</taxon>
        <taxon>Fabaceae</taxon>
        <taxon>Papilionoideae</taxon>
        <taxon>50 kb inversion clade</taxon>
        <taxon>genistoids sensu lato</taxon>
        <taxon>core genistoids</taxon>
        <taxon>Genisteae</taxon>
        <taxon>Lupinus</taxon>
    </lineage>
</organism>
<dbReference type="PANTHER" id="PTHR34779:SF1">
    <property type="entry name" value="OS09G0542900 PROTEIN"/>
    <property type="match status" value="1"/>
</dbReference>
<proteinExistence type="predicted"/>
<sequence length="249" mass="28316">MGNKQKNNILLNILPEAASAMSAAFQNTPFSPGRVHKLRSYHNTTKCYKGTKRFSCPMIPNEARRRMKDDDVETAEPTSPKISCMGHIKQKKKHTQKANAKIMSLSTSHNTKEMCDVDSNNTEVIKKKHRLNKFQRMFFHAAKWKTGSRKKLSSDLYESVVGKGNYSSNDTVSNIAPPMGDMKRFSSGHESFTNFDWKGQIVPDEMDRRVCLTDVEEDDDDEFINSFSEPVLVRGCSGRYNDLNLQPPK</sequence>
<comment type="caution">
    <text evidence="1">The sequence shown here is derived from an EMBL/GenBank/DDBJ whole genome shotgun (WGS) entry which is preliminary data.</text>
</comment>
<dbReference type="AlphaFoldDB" id="A0A6A5PM06"/>
<evidence type="ECO:0000313" key="2">
    <source>
        <dbReference type="Proteomes" id="UP000447434"/>
    </source>
</evidence>
<dbReference type="OrthoDB" id="10384254at2759"/>
<gene>
    <name evidence="1" type="ORF">Lalb_Chr01g0008491</name>
</gene>
<dbReference type="EMBL" id="WOCE01000001">
    <property type="protein sequence ID" value="KAE9620958.1"/>
    <property type="molecule type" value="Genomic_DNA"/>
</dbReference>
<evidence type="ECO:0000313" key="1">
    <source>
        <dbReference type="EMBL" id="KAE9620958.1"/>
    </source>
</evidence>
<accession>A0A6A5PM06</accession>
<dbReference type="PANTHER" id="PTHR34779">
    <property type="entry name" value="OS09G0542900 PROTEIN"/>
    <property type="match status" value="1"/>
</dbReference>
<dbReference type="Proteomes" id="UP000447434">
    <property type="component" value="Chromosome 1"/>
</dbReference>
<name>A0A6A5PM06_LUPAL</name>
<protein>
    <submittedName>
        <fullName evidence="1">Uncharacterized protein</fullName>
    </submittedName>
</protein>